<dbReference type="AlphaFoldDB" id="A0AAV7CWT2"/>
<proteinExistence type="predicted"/>
<protein>
    <recommendedName>
        <fullName evidence="3">Secreted protein</fullName>
    </recommendedName>
</protein>
<sequence length="69" mass="7021">MSGGFGCAPCSCYIMCSVCTCCSSPHGAVPGCRSDPHFLAPKGVPGAQGTTSLTSCGWKGRMTRMGSGW</sequence>
<evidence type="ECO:0000313" key="2">
    <source>
        <dbReference type="Proteomes" id="UP000824782"/>
    </source>
</evidence>
<dbReference type="EMBL" id="WNYA01000002">
    <property type="protein sequence ID" value="KAG8589026.1"/>
    <property type="molecule type" value="Genomic_DNA"/>
</dbReference>
<dbReference type="Proteomes" id="UP000824782">
    <property type="component" value="Unassembled WGS sequence"/>
</dbReference>
<keyword evidence="2" id="KW-1185">Reference proteome</keyword>
<organism evidence="1 2">
    <name type="scientific">Engystomops pustulosus</name>
    <name type="common">Tungara frog</name>
    <name type="synonym">Physalaemus pustulosus</name>
    <dbReference type="NCBI Taxonomy" id="76066"/>
    <lineage>
        <taxon>Eukaryota</taxon>
        <taxon>Metazoa</taxon>
        <taxon>Chordata</taxon>
        <taxon>Craniata</taxon>
        <taxon>Vertebrata</taxon>
        <taxon>Euteleostomi</taxon>
        <taxon>Amphibia</taxon>
        <taxon>Batrachia</taxon>
        <taxon>Anura</taxon>
        <taxon>Neobatrachia</taxon>
        <taxon>Hyloidea</taxon>
        <taxon>Leptodactylidae</taxon>
        <taxon>Leiuperinae</taxon>
        <taxon>Engystomops</taxon>
    </lineage>
</organism>
<accession>A0AAV7CWT2</accession>
<name>A0AAV7CWT2_ENGPU</name>
<gene>
    <name evidence="1" type="ORF">GDO81_006218</name>
</gene>
<comment type="caution">
    <text evidence="1">The sequence shown here is derived from an EMBL/GenBank/DDBJ whole genome shotgun (WGS) entry which is preliminary data.</text>
</comment>
<reference evidence="1" key="1">
    <citation type="thesis" date="2020" institute="ProQuest LLC" country="789 East Eisenhower Parkway, Ann Arbor, MI, USA">
        <title>Comparative Genomics and Chromosome Evolution.</title>
        <authorList>
            <person name="Mudd A.B."/>
        </authorList>
    </citation>
    <scope>NUCLEOTIDE SEQUENCE</scope>
    <source>
        <strain evidence="1">237g6f4</strain>
        <tissue evidence="1">Blood</tissue>
    </source>
</reference>
<evidence type="ECO:0008006" key="3">
    <source>
        <dbReference type="Google" id="ProtNLM"/>
    </source>
</evidence>
<evidence type="ECO:0000313" key="1">
    <source>
        <dbReference type="EMBL" id="KAG8589026.1"/>
    </source>
</evidence>